<organism evidence="3 4">
    <name type="scientific">Allobacillus saliphilus</name>
    <dbReference type="NCBI Taxonomy" id="2912308"/>
    <lineage>
        <taxon>Bacteria</taxon>
        <taxon>Bacillati</taxon>
        <taxon>Bacillota</taxon>
        <taxon>Bacilli</taxon>
        <taxon>Bacillales</taxon>
        <taxon>Bacillaceae</taxon>
        <taxon>Allobacillus</taxon>
    </lineage>
</organism>
<dbReference type="InterPro" id="IPR008948">
    <property type="entry name" value="L-Aspartase-like"/>
</dbReference>
<feature type="domain" description="Fumarate lyase N-terminal" evidence="2">
    <location>
        <begin position="7"/>
        <end position="233"/>
    </location>
</feature>
<keyword evidence="4" id="KW-1185">Reference proteome</keyword>
<dbReference type="EC" id="4.3.2.2" evidence="3"/>
<evidence type="ECO:0000259" key="2">
    <source>
        <dbReference type="Pfam" id="PF00206"/>
    </source>
</evidence>
<dbReference type="SUPFAM" id="SSF48557">
    <property type="entry name" value="L-aspartase-like"/>
    <property type="match status" value="1"/>
</dbReference>
<protein>
    <submittedName>
        <fullName evidence="3">Adenylosuccinate lyase</fullName>
        <ecNumber evidence="3">4.3.2.2</ecNumber>
    </submittedName>
</protein>
<keyword evidence="1 3" id="KW-0456">Lyase</keyword>
<dbReference type="Gene3D" id="1.10.275.10">
    <property type="entry name" value="Fumarase/aspartase (N-terminal domain)"/>
    <property type="match status" value="1"/>
</dbReference>
<evidence type="ECO:0000256" key="1">
    <source>
        <dbReference type="ARBA" id="ARBA00023239"/>
    </source>
</evidence>
<dbReference type="AlphaFoldDB" id="A0A941CVB3"/>
<dbReference type="PRINTS" id="PR00149">
    <property type="entry name" value="FUMRATELYASE"/>
</dbReference>
<dbReference type="Gene3D" id="1.20.200.10">
    <property type="entry name" value="Fumarase/aspartase (Central domain)"/>
    <property type="match status" value="1"/>
</dbReference>
<name>A0A941CVB3_9BACI</name>
<proteinExistence type="predicted"/>
<evidence type="ECO:0000313" key="3">
    <source>
        <dbReference type="EMBL" id="MBR7553874.1"/>
    </source>
</evidence>
<dbReference type="RefSeq" id="WP_272874469.1">
    <property type="nucleotide sequence ID" value="NZ_JAGSIE010000017.1"/>
</dbReference>
<dbReference type="FunFam" id="1.20.200.10:FF:000022">
    <property type="entry name" value="Predicted protein"/>
    <property type="match status" value="1"/>
</dbReference>
<dbReference type="Proteomes" id="UP000675431">
    <property type="component" value="Unassembled WGS sequence"/>
</dbReference>
<dbReference type="GO" id="GO:0070626">
    <property type="term" value="F:(S)-2-(5-amino-1-(5-phospho-D-ribosyl)imidazole-4-carboxamido) succinate lyase (fumarate-forming) activity"/>
    <property type="evidence" value="ECO:0007669"/>
    <property type="project" value="TreeGrafter"/>
</dbReference>
<feature type="non-terminal residue" evidence="3">
    <location>
        <position position="234"/>
    </location>
</feature>
<reference evidence="3 4" key="1">
    <citation type="submission" date="2021-04" db="EMBL/GenBank/DDBJ databases">
        <title>Allobacillus sp. nov. SKP8-2 isolated from shrimp paste.</title>
        <authorList>
            <person name="Tanasupawat S."/>
            <person name="Yiamsombat S."/>
            <person name="Kanchanasin P."/>
            <person name="Kuncharoen N."/>
        </authorList>
    </citation>
    <scope>NUCLEOTIDE SEQUENCE [LARGE SCALE GENOMIC DNA]</scope>
    <source>
        <strain evidence="3 4">SKP8-2</strain>
    </source>
</reference>
<comment type="caution">
    <text evidence="3">The sequence shown here is derived from an EMBL/GenBank/DDBJ whole genome shotgun (WGS) entry which is preliminary data.</text>
</comment>
<dbReference type="InterPro" id="IPR022761">
    <property type="entry name" value="Fumarate_lyase_N"/>
</dbReference>
<dbReference type="GO" id="GO:0004018">
    <property type="term" value="F:N6-(1,2-dicarboxyethyl)AMP AMP-lyase (fumarate-forming) activity"/>
    <property type="evidence" value="ECO:0007669"/>
    <property type="project" value="TreeGrafter"/>
</dbReference>
<gene>
    <name evidence="3" type="ORF">KC820_06840</name>
</gene>
<dbReference type="Pfam" id="PF00206">
    <property type="entry name" value="Lyase_1"/>
    <property type="match status" value="1"/>
</dbReference>
<accession>A0A941CVB3</accession>
<evidence type="ECO:0000313" key="4">
    <source>
        <dbReference type="Proteomes" id="UP000675431"/>
    </source>
</evidence>
<dbReference type="GO" id="GO:0005829">
    <property type="term" value="C:cytosol"/>
    <property type="evidence" value="ECO:0007669"/>
    <property type="project" value="TreeGrafter"/>
</dbReference>
<dbReference type="PANTHER" id="PTHR43172">
    <property type="entry name" value="ADENYLOSUCCINATE LYASE"/>
    <property type="match status" value="1"/>
</dbReference>
<dbReference type="InterPro" id="IPR000362">
    <property type="entry name" value="Fumarate_lyase_fam"/>
</dbReference>
<dbReference type="PANTHER" id="PTHR43172:SF1">
    <property type="entry name" value="ADENYLOSUCCINATE LYASE"/>
    <property type="match status" value="1"/>
</dbReference>
<dbReference type="EMBL" id="JAGSIE010000017">
    <property type="protein sequence ID" value="MBR7553874.1"/>
    <property type="molecule type" value="Genomic_DNA"/>
</dbReference>
<dbReference type="FunFam" id="1.10.275.10:FF:000006">
    <property type="entry name" value="Adenylosuccinate lyase"/>
    <property type="match status" value="1"/>
</dbReference>
<dbReference type="InterPro" id="IPR024083">
    <property type="entry name" value="Fumarase/histidase_N"/>
</dbReference>
<dbReference type="GO" id="GO:0044208">
    <property type="term" value="P:'de novo' AMP biosynthetic process"/>
    <property type="evidence" value="ECO:0007669"/>
    <property type="project" value="TreeGrafter"/>
</dbReference>
<sequence length="234" mass="26816">MIERYTREEMGRIWTEENRFQAWLEVEILACEAWAELGVIPESDAKKIRERASFQTDRIKEIEAETKHDVVAFTRAVSESLGDEKKWVHYGLTSTDVVDTALSYVIRQANEILRNDLNRIIDVLAKRAIEHKHTVMMGRTHGVHAEPTTFGLKLALWYEEMKRNLERFEEAARGIEFGKLSGAVGTYANIDPYVEHYVCEKLGLSPAPISTQTLQRDRHAHYVSTIALIATSIE</sequence>